<dbReference type="Pfam" id="PF09620">
    <property type="entry name" value="Cas_csx3"/>
    <property type="match status" value="1"/>
</dbReference>
<protein>
    <submittedName>
        <fullName evidence="1">CRISPR-associated protein Csx3</fullName>
    </submittedName>
</protein>
<dbReference type="EMBL" id="MRCE01000020">
    <property type="protein sequence ID" value="OKH35671.1"/>
    <property type="molecule type" value="Genomic_DNA"/>
</dbReference>
<gene>
    <name evidence="1" type="ORF">NIES2119_19410</name>
</gene>
<comment type="caution">
    <text evidence="1">The sequence shown here is derived from an EMBL/GenBank/DDBJ whole genome shotgun (WGS) entry which is preliminary data.</text>
</comment>
<dbReference type="InterPro" id="IPR013409">
    <property type="entry name" value="CRISPR-assoc_prot_Crn3/Csx3"/>
</dbReference>
<dbReference type="OrthoDB" id="9810787at2"/>
<dbReference type="STRING" id="454136.NIES2119_19410"/>
<evidence type="ECO:0000313" key="1">
    <source>
        <dbReference type="EMBL" id="OKH35671.1"/>
    </source>
</evidence>
<reference evidence="1 2" key="1">
    <citation type="submission" date="2016-11" db="EMBL/GenBank/DDBJ databases">
        <title>Draft Genome Sequences of Nine Cyanobacterial Strains from Diverse Habitats.</title>
        <authorList>
            <person name="Zhu T."/>
            <person name="Hou S."/>
            <person name="Lu X."/>
            <person name="Hess W.R."/>
        </authorList>
    </citation>
    <scope>NUCLEOTIDE SEQUENCE [LARGE SCALE GENOMIC DNA]</scope>
    <source>
        <strain evidence="1 2">IAM M-71</strain>
    </source>
</reference>
<organism evidence="1 2">
    <name type="scientific">[Phormidium ambiguum] IAM M-71</name>
    <dbReference type="NCBI Taxonomy" id="454136"/>
    <lineage>
        <taxon>Bacteria</taxon>
        <taxon>Bacillati</taxon>
        <taxon>Cyanobacteriota</taxon>
        <taxon>Cyanophyceae</taxon>
        <taxon>Oscillatoriophycideae</taxon>
        <taxon>Aerosakkonematales</taxon>
        <taxon>Aerosakkonemataceae</taxon>
        <taxon>Floridanema</taxon>
    </lineage>
</organism>
<evidence type="ECO:0000313" key="2">
    <source>
        <dbReference type="Proteomes" id="UP000185860"/>
    </source>
</evidence>
<dbReference type="AlphaFoldDB" id="A0A1U7IF72"/>
<proteinExistence type="predicted"/>
<dbReference type="RefSeq" id="WP_073595158.1">
    <property type="nucleotide sequence ID" value="NZ_MRCE01000020.1"/>
</dbReference>
<sequence>MSAIKLEVFPHQTQSGLPYQHLHLEITNENGIITPADLKGLKLPAGIDFSQGIVIEGKAPIWLYGYLVHECHPAAWVGCYDPRLGVVVVATHTHEVSISQVFKVDLPGG</sequence>
<dbReference type="CDD" id="cd09740">
    <property type="entry name" value="Csx3_III-U"/>
    <property type="match status" value="1"/>
</dbReference>
<dbReference type="NCBIfam" id="TIGR02579">
    <property type="entry name" value="cas_csx3"/>
    <property type="match status" value="1"/>
</dbReference>
<name>A0A1U7IF72_9CYAN</name>
<accession>A0A1U7IF72</accession>
<dbReference type="Proteomes" id="UP000185860">
    <property type="component" value="Unassembled WGS sequence"/>
</dbReference>